<gene>
    <name evidence="2" type="ORF">BBC0178_014430</name>
</gene>
<accession>A0A1U9MC59</accession>
<evidence type="ECO:0000256" key="1">
    <source>
        <dbReference type="SAM" id="SignalP"/>
    </source>
</evidence>
<dbReference type="EMBL" id="CP015820">
    <property type="protein sequence ID" value="AQT42908.1"/>
    <property type="molecule type" value="Genomic_DNA"/>
</dbReference>
<evidence type="ECO:0008006" key="4">
    <source>
        <dbReference type="Google" id="ProtNLM"/>
    </source>
</evidence>
<protein>
    <recommendedName>
        <fullName evidence="4">Lipoprotein</fullName>
    </recommendedName>
</protein>
<reference evidence="2 3" key="1">
    <citation type="submission" date="2016-11" db="EMBL/GenBank/DDBJ databases">
        <title>Comparative genomics of Bartonella apis.</title>
        <authorList>
            <person name="Engel P."/>
        </authorList>
    </citation>
    <scope>NUCLEOTIDE SEQUENCE [LARGE SCALE GENOMIC DNA]</scope>
    <source>
        <strain evidence="2 3">BBC0178</strain>
    </source>
</reference>
<keyword evidence="1" id="KW-0732">Signal</keyword>
<feature type="chain" id="PRO_5013182888" description="Lipoprotein" evidence="1">
    <location>
        <begin position="22"/>
        <end position="82"/>
    </location>
</feature>
<dbReference type="Proteomes" id="UP000189660">
    <property type="component" value="Chromosome"/>
</dbReference>
<sequence length="82" mass="8662">MMTSKPSIVAFAFFMAVLSGCTTTQKPSVNEATDTSGTTGYWYLGDNGERQWRTLNPADIPAPAPAVRKNYASSVGNGSGRG</sequence>
<dbReference type="RefSeq" id="WP_149867441.1">
    <property type="nucleotide sequence ID" value="NZ_CP015820.1"/>
</dbReference>
<dbReference type="PROSITE" id="PS51257">
    <property type="entry name" value="PROKAR_LIPOPROTEIN"/>
    <property type="match status" value="1"/>
</dbReference>
<dbReference type="OrthoDB" id="7926406at2"/>
<keyword evidence="3" id="KW-1185">Reference proteome</keyword>
<dbReference type="KEGG" id="bapa:BBC0178_014430"/>
<organism evidence="2 3">
    <name type="scientific">Bartonella apihabitans</name>
    <dbReference type="NCBI Taxonomy" id="2750929"/>
    <lineage>
        <taxon>Bacteria</taxon>
        <taxon>Pseudomonadati</taxon>
        <taxon>Pseudomonadota</taxon>
        <taxon>Alphaproteobacteria</taxon>
        <taxon>Hyphomicrobiales</taxon>
        <taxon>Bartonellaceae</taxon>
        <taxon>Bartonella</taxon>
    </lineage>
</organism>
<evidence type="ECO:0000313" key="3">
    <source>
        <dbReference type="Proteomes" id="UP000189660"/>
    </source>
</evidence>
<name>A0A1U9MC59_9HYPH</name>
<feature type="signal peptide" evidence="1">
    <location>
        <begin position="1"/>
        <end position="21"/>
    </location>
</feature>
<evidence type="ECO:0000313" key="2">
    <source>
        <dbReference type="EMBL" id="AQT42908.1"/>
    </source>
</evidence>
<proteinExistence type="predicted"/>
<dbReference type="AlphaFoldDB" id="A0A1U9MC59"/>